<dbReference type="RefSeq" id="WP_344686439.1">
    <property type="nucleotide sequence ID" value="NZ_BAAAVV010000001.1"/>
</dbReference>
<protein>
    <recommendedName>
        <fullName evidence="1">Hemerythrin-like domain-containing protein</fullName>
    </recommendedName>
</protein>
<evidence type="ECO:0000313" key="3">
    <source>
        <dbReference type="Proteomes" id="UP001499924"/>
    </source>
</evidence>
<evidence type="ECO:0000259" key="1">
    <source>
        <dbReference type="Pfam" id="PF01814"/>
    </source>
</evidence>
<dbReference type="EMBL" id="BAAAVV010000001">
    <property type="protein sequence ID" value="GAA3153305.1"/>
    <property type="molecule type" value="Genomic_DNA"/>
</dbReference>
<name>A0ABP6NNK6_9ACTN</name>
<proteinExistence type="predicted"/>
<keyword evidence="3" id="KW-1185">Reference proteome</keyword>
<comment type="caution">
    <text evidence="2">The sequence shown here is derived from an EMBL/GenBank/DDBJ whole genome shotgun (WGS) entry which is preliminary data.</text>
</comment>
<accession>A0ABP6NNK6</accession>
<gene>
    <name evidence="2" type="ORF">GCM10010531_00150</name>
</gene>
<sequence length="228" mass="25339">MTALDAPADTRMMGIVHSALQRDLMRAREVLDSQPPPEGRQRRALGGHVTWLMEFLHAHHSSEDEGLWPKVRSRNPGAGDLLDSLEADHARIAPAADAVAETARRYTTTTTDGPRAALAQAVDRLIEVLFPHLDREVAEAMPVVAASITAREWDEIEQRFNIAPKSLRQLATEGHWLLEGIDAEGYDVVVHKVPPLQRFVLIHGFGPGYRRQAAARWTPVVPRPRLPS</sequence>
<dbReference type="Pfam" id="PF01814">
    <property type="entry name" value="Hemerythrin"/>
    <property type="match status" value="1"/>
</dbReference>
<organism evidence="2 3">
    <name type="scientific">Blastococcus jejuensis</name>
    <dbReference type="NCBI Taxonomy" id="351224"/>
    <lineage>
        <taxon>Bacteria</taxon>
        <taxon>Bacillati</taxon>
        <taxon>Actinomycetota</taxon>
        <taxon>Actinomycetes</taxon>
        <taxon>Geodermatophilales</taxon>
        <taxon>Geodermatophilaceae</taxon>
        <taxon>Blastococcus</taxon>
    </lineage>
</organism>
<dbReference type="Gene3D" id="1.20.120.520">
    <property type="entry name" value="nmb1532 protein domain like"/>
    <property type="match status" value="1"/>
</dbReference>
<dbReference type="InterPro" id="IPR012312">
    <property type="entry name" value="Hemerythrin-like"/>
</dbReference>
<dbReference type="CDD" id="cd12108">
    <property type="entry name" value="Hr-like"/>
    <property type="match status" value="1"/>
</dbReference>
<reference evidence="3" key="1">
    <citation type="journal article" date="2019" name="Int. J. Syst. Evol. Microbiol.">
        <title>The Global Catalogue of Microorganisms (GCM) 10K type strain sequencing project: providing services to taxonomists for standard genome sequencing and annotation.</title>
        <authorList>
            <consortium name="The Broad Institute Genomics Platform"/>
            <consortium name="The Broad Institute Genome Sequencing Center for Infectious Disease"/>
            <person name="Wu L."/>
            <person name="Ma J."/>
        </authorList>
    </citation>
    <scope>NUCLEOTIDE SEQUENCE [LARGE SCALE GENOMIC DNA]</scope>
    <source>
        <strain evidence="3">JCM 15614</strain>
    </source>
</reference>
<dbReference type="Proteomes" id="UP001499924">
    <property type="component" value="Unassembled WGS sequence"/>
</dbReference>
<evidence type="ECO:0000313" key="2">
    <source>
        <dbReference type="EMBL" id="GAA3153305.1"/>
    </source>
</evidence>
<feature type="domain" description="Hemerythrin-like" evidence="1">
    <location>
        <begin position="17"/>
        <end position="142"/>
    </location>
</feature>